<keyword evidence="4" id="KW-0653">Protein transport</keyword>
<dbReference type="Gene3D" id="1.25.10.10">
    <property type="entry name" value="Leucine-rich Repeat Variant"/>
    <property type="match status" value="2"/>
</dbReference>
<dbReference type="PROSITE" id="PS50176">
    <property type="entry name" value="ARM_REPEAT"/>
    <property type="match status" value="2"/>
</dbReference>
<evidence type="ECO:0000256" key="1">
    <source>
        <dbReference type="ARBA" id="ARBA00010394"/>
    </source>
</evidence>
<dbReference type="EMBL" id="BQNB010013041">
    <property type="protein sequence ID" value="GJT11099.1"/>
    <property type="molecule type" value="Genomic_DNA"/>
</dbReference>
<organism evidence="8 9">
    <name type="scientific">Tanacetum coccineum</name>
    <dbReference type="NCBI Taxonomy" id="301880"/>
    <lineage>
        <taxon>Eukaryota</taxon>
        <taxon>Viridiplantae</taxon>
        <taxon>Streptophyta</taxon>
        <taxon>Embryophyta</taxon>
        <taxon>Tracheophyta</taxon>
        <taxon>Spermatophyta</taxon>
        <taxon>Magnoliopsida</taxon>
        <taxon>eudicotyledons</taxon>
        <taxon>Gunneridae</taxon>
        <taxon>Pentapetalae</taxon>
        <taxon>asterids</taxon>
        <taxon>campanulids</taxon>
        <taxon>Asterales</taxon>
        <taxon>Asteraceae</taxon>
        <taxon>Asteroideae</taxon>
        <taxon>Anthemideae</taxon>
        <taxon>Anthemidinae</taxon>
        <taxon>Tanacetum</taxon>
    </lineage>
</organism>
<keyword evidence="3" id="KW-0677">Repeat</keyword>
<evidence type="ECO:0000259" key="7">
    <source>
        <dbReference type="Pfam" id="PF03732"/>
    </source>
</evidence>
<evidence type="ECO:0000256" key="3">
    <source>
        <dbReference type="ARBA" id="ARBA00022737"/>
    </source>
</evidence>
<dbReference type="InterPro" id="IPR016024">
    <property type="entry name" value="ARM-type_fold"/>
</dbReference>
<proteinExistence type="inferred from homology"/>
<dbReference type="PANTHER" id="PTHR23316">
    <property type="entry name" value="IMPORTIN ALPHA"/>
    <property type="match status" value="1"/>
</dbReference>
<evidence type="ECO:0000256" key="6">
    <source>
        <dbReference type="SAM" id="MobiDB-lite"/>
    </source>
</evidence>
<dbReference type="InterPro" id="IPR005162">
    <property type="entry name" value="Retrotrans_gag_dom"/>
</dbReference>
<accession>A0ABQ5BCD7</accession>
<evidence type="ECO:0000256" key="2">
    <source>
        <dbReference type="ARBA" id="ARBA00022448"/>
    </source>
</evidence>
<reference evidence="8" key="1">
    <citation type="journal article" date="2022" name="Int. J. Mol. Sci.">
        <title>Draft Genome of Tanacetum Coccineum: Genomic Comparison of Closely Related Tanacetum-Family Plants.</title>
        <authorList>
            <person name="Yamashiro T."/>
            <person name="Shiraishi A."/>
            <person name="Nakayama K."/>
            <person name="Satake H."/>
        </authorList>
    </citation>
    <scope>NUCLEOTIDE SEQUENCE</scope>
</reference>
<feature type="region of interest" description="Disordered" evidence="6">
    <location>
        <begin position="274"/>
        <end position="300"/>
    </location>
</feature>
<dbReference type="SMART" id="SM00185">
    <property type="entry name" value="ARM"/>
    <property type="match status" value="3"/>
</dbReference>
<dbReference type="SUPFAM" id="SSF48371">
    <property type="entry name" value="ARM repeat"/>
    <property type="match status" value="1"/>
</dbReference>
<feature type="repeat" description="ARM" evidence="5">
    <location>
        <begin position="63"/>
        <end position="106"/>
    </location>
</feature>
<dbReference type="Pfam" id="PF03732">
    <property type="entry name" value="Retrotrans_gag"/>
    <property type="match status" value="1"/>
</dbReference>
<sequence>MICSRFARRRETKYCTFERMHPMVYISYNSNDNSMQLEAAIEFSKVLRTGVQKPPVKEVAYMGVIPRFVEFLMRDDFPELQLQAVGALINITSGTSEIIKAVVDNGAVPSLVKLLDSPSDDMREEAIWVLGNIAADSSWSRDIVLDQGAVVRTPAIATVMNIADRSPHHVQALIDFGALPLRLNVITSKFGTNVGKENACWTVAHIASENENRVQSVIKAGLIPPTVKLLRTADVDLLKAVKSQSDHKNKRGGKTVRFGEKGSVFDDNQNENHVFNNDTGNDNPLDETGPRFYGNKDRNHDNQMRKLKMPVFEGEDAYGWIYRVERYFEIQGIPSDERVLAAAVCMEGEALSWYRWSEGQTPFYSWDGFKRRLLLRFQQTQGGNLYEQFLSIIQEGTAREYVAMFEKLVSHPQTGPGRNTCPEA</sequence>
<evidence type="ECO:0000256" key="5">
    <source>
        <dbReference type="PROSITE-ProRule" id="PRU00259"/>
    </source>
</evidence>
<feature type="repeat" description="ARM" evidence="5">
    <location>
        <begin position="106"/>
        <end position="148"/>
    </location>
</feature>
<protein>
    <submittedName>
        <fullName evidence="8">Ankyrin repeat-containing protein</fullName>
    </submittedName>
</protein>
<name>A0ABQ5BCD7_9ASTR</name>
<evidence type="ECO:0000313" key="9">
    <source>
        <dbReference type="Proteomes" id="UP001151760"/>
    </source>
</evidence>
<reference evidence="8" key="2">
    <citation type="submission" date="2022-01" db="EMBL/GenBank/DDBJ databases">
        <authorList>
            <person name="Yamashiro T."/>
            <person name="Shiraishi A."/>
            <person name="Satake H."/>
            <person name="Nakayama K."/>
        </authorList>
    </citation>
    <scope>NUCLEOTIDE SEQUENCE</scope>
</reference>
<dbReference type="InterPro" id="IPR011989">
    <property type="entry name" value="ARM-like"/>
</dbReference>
<keyword evidence="2" id="KW-0813">Transport</keyword>
<evidence type="ECO:0000256" key="4">
    <source>
        <dbReference type="ARBA" id="ARBA00022927"/>
    </source>
</evidence>
<dbReference type="Pfam" id="PF00514">
    <property type="entry name" value="Arm"/>
    <property type="match status" value="1"/>
</dbReference>
<comment type="similarity">
    <text evidence="1">Belongs to the importin alpha family.</text>
</comment>
<feature type="domain" description="Retrotransposon gag" evidence="7">
    <location>
        <begin position="342"/>
        <end position="410"/>
    </location>
</feature>
<dbReference type="Proteomes" id="UP001151760">
    <property type="component" value="Unassembled WGS sequence"/>
</dbReference>
<comment type="caution">
    <text evidence="8">The sequence shown here is derived from an EMBL/GenBank/DDBJ whole genome shotgun (WGS) entry which is preliminary data.</text>
</comment>
<evidence type="ECO:0000313" key="8">
    <source>
        <dbReference type="EMBL" id="GJT11099.1"/>
    </source>
</evidence>
<dbReference type="InterPro" id="IPR000225">
    <property type="entry name" value="Armadillo"/>
</dbReference>
<keyword evidence="9" id="KW-1185">Reference proteome</keyword>
<gene>
    <name evidence="8" type="ORF">Tco_0858141</name>
</gene>